<dbReference type="GO" id="GO:0000049">
    <property type="term" value="F:tRNA binding"/>
    <property type="evidence" value="ECO:0007669"/>
    <property type="project" value="UniProtKB-KW"/>
</dbReference>
<evidence type="ECO:0000256" key="3">
    <source>
        <dbReference type="ARBA" id="ARBA00022730"/>
    </source>
</evidence>
<evidence type="ECO:0000313" key="12">
    <source>
        <dbReference type="Proteomes" id="UP000255234"/>
    </source>
</evidence>
<dbReference type="Proteomes" id="UP000255234">
    <property type="component" value="Unassembled WGS sequence"/>
</dbReference>
<dbReference type="InterPro" id="IPR002143">
    <property type="entry name" value="Ribosomal_uL1"/>
</dbReference>
<comment type="subunit">
    <text evidence="9">Part of the 50S ribosomal subunit.</text>
</comment>
<dbReference type="PIRSF" id="PIRSF002155">
    <property type="entry name" value="Ribosomal_L1"/>
    <property type="match status" value="1"/>
</dbReference>
<dbReference type="STRING" id="1122216.GCA_000423385_00508"/>
<dbReference type="GO" id="GO:0015934">
    <property type="term" value="C:large ribosomal subunit"/>
    <property type="evidence" value="ECO:0007669"/>
    <property type="project" value="InterPro"/>
</dbReference>
<keyword evidence="2 9" id="KW-0678">Repressor</keyword>
<dbReference type="Gene3D" id="3.40.50.790">
    <property type="match status" value="1"/>
</dbReference>
<keyword evidence="3 9" id="KW-0699">rRNA-binding</keyword>
<dbReference type="EMBL" id="UGPP01000001">
    <property type="protein sequence ID" value="STY70269.1"/>
    <property type="molecule type" value="Genomic_DNA"/>
</dbReference>
<evidence type="ECO:0000256" key="10">
    <source>
        <dbReference type="RuleBase" id="RU000659"/>
    </source>
</evidence>
<proteinExistence type="inferred from homology"/>
<dbReference type="PANTHER" id="PTHR36427:SF3">
    <property type="entry name" value="LARGE RIBOSOMAL SUBUNIT PROTEIN UL1M"/>
    <property type="match status" value="1"/>
</dbReference>
<keyword evidence="4 9" id="KW-0810">Translation regulation</keyword>
<dbReference type="SUPFAM" id="SSF56808">
    <property type="entry name" value="Ribosomal protein L1"/>
    <property type="match status" value="1"/>
</dbReference>
<protein>
    <recommendedName>
        <fullName evidence="8 9">Large ribosomal subunit protein uL1</fullName>
    </recommendedName>
</protein>
<keyword evidence="7 9" id="KW-0687">Ribonucleoprotein</keyword>
<dbReference type="CDD" id="cd00403">
    <property type="entry name" value="Ribosomal_L1"/>
    <property type="match status" value="1"/>
</dbReference>
<dbReference type="GO" id="GO:0006417">
    <property type="term" value="P:regulation of translation"/>
    <property type="evidence" value="ECO:0007669"/>
    <property type="project" value="UniProtKB-KW"/>
</dbReference>
<keyword evidence="5 9" id="KW-0694">RNA-binding</keyword>
<dbReference type="HAMAP" id="MF_01318_B">
    <property type="entry name" value="Ribosomal_uL1_B"/>
    <property type="match status" value="1"/>
</dbReference>
<dbReference type="GO" id="GO:0019843">
    <property type="term" value="F:rRNA binding"/>
    <property type="evidence" value="ECO:0007669"/>
    <property type="project" value="UniProtKB-UniRule"/>
</dbReference>
<dbReference type="InterPro" id="IPR028364">
    <property type="entry name" value="Ribosomal_uL1/biogenesis"/>
</dbReference>
<accession>A0A378NRI4</accession>
<name>A0A378NRI4_9FIRM</name>
<dbReference type="NCBIfam" id="TIGR01169">
    <property type="entry name" value="rplA_bact"/>
    <property type="match status" value="1"/>
</dbReference>
<dbReference type="Gene3D" id="3.30.190.20">
    <property type="match status" value="1"/>
</dbReference>
<evidence type="ECO:0000256" key="7">
    <source>
        <dbReference type="ARBA" id="ARBA00023274"/>
    </source>
</evidence>
<dbReference type="Pfam" id="PF00687">
    <property type="entry name" value="Ribosomal_L1"/>
    <property type="match status" value="1"/>
</dbReference>
<dbReference type="InterPro" id="IPR005878">
    <property type="entry name" value="Ribosom_uL1_bac-type"/>
</dbReference>
<sequence length="234" mass="24861">MAKFGKKYQDAAKLVEAGKAYDLAEAIEVVKKTATAKFDESVDVAVRLGVNPKYADQQVRGAVVLPHGTGKSKRVLVFAKGDKVAEAEAAGADFVGSDELVAKIKEGWCDFDVTVATPDMMGVVGRLGKILGPRGLMPNPKLGTVTMDLTKAVNEIKAGKVEYRTDKAGNVHVPIGKVSFDNAKLVENLQVLLDTLVKVKPAAAKGQYMRNITVSTTMGPAVTVNTNFKAAKAE</sequence>
<evidence type="ECO:0000256" key="9">
    <source>
        <dbReference type="HAMAP-Rule" id="MF_01318"/>
    </source>
</evidence>
<evidence type="ECO:0000313" key="11">
    <source>
        <dbReference type="EMBL" id="STY70269.1"/>
    </source>
</evidence>
<dbReference type="AlphaFoldDB" id="A0A378NRI4"/>
<comment type="function">
    <text evidence="9">Binds directly to 23S rRNA. The L1 stalk is quite mobile in the ribosome, and is involved in E site tRNA release.</text>
</comment>
<comment type="similarity">
    <text evidence="1 9 10">Belongs to the universal ribosomal protein uL1 family.</text>
</comment>
<dbReference type="InterPro" id="IPR016095">
    <property type="entry name" value="Ribosomal_uL1_3-a/b-sand"/>
</dbReference>
<dbReference type="PANTHER" id="PTHR36427">
    <property type="entry name" value="54S RIBOSOMAL PROTEIN L1, MITOCHONDRIAL"/>
    <property type="match status" value="1"/>
</dbReference>
<evidence type="ECO:0000256" key="6">
    <source>
        <dbReference type="ARBA" id="ARBA00022980"/>
    </source>
</evidence>
<dbReference type="GeneID" id="62777757"/>
<dbReference type="FunFam" id="3.40.50.790:FF:000001">
    <property type="entry name" value="50S ribosomal protein L1"/>
    <property type="match status" value="1"/>
</dbReference>
<evidence type="ECO:0000256" key="2">
    <source>
        <dbReference type="ARBA" id="ARBA00022491"/>
    </source>
</evidence>
<dbReference type="PROSITE" id="PS01199">
    <property type="entry name" value="RIBOSOMAL_L1"/>
    <property type="match status" value="1"/>
</dbReference>
<keyword evidence="9" id="KW-0820">tRNA-binding</keyword>
<gene>
    <name evidence="9 11" type="primary">rplA</name>
    <name evidence="11" type="ORF">NCTC10571_00391</name>
</gene>
<keyword evidence="6 9" id="KW-0689">Ribosomal protein</keyword>
<evidence type="ECO:0000256" key="4">
    <source>
        <dbReference type="ARBA" id="ARBA00022845"/>
    </source>
</evidence>
<organism evidence="11 12">
    <name type="scientific">Megamonas hypermegale</name>
    <dbReference type="NCBI Taxonomy" id="158847"/>
    <lineage>
        <taxon>Bacteria</taxon>
        <taxon>Bacillati</taxon>
        <taxon>Bacillota</taxon>
        <taxon>Negativicutes</taxon>
        <taxon>Selenomonadales</taxon>
        <taxon>Selenomonadaceae</taxon>
        <taxon>Megamonas</taxon>
    </lineage>
</organism>
<dbReference type="RefSeq" id="WP_008538897.1">
    <property type="nucleotide sequence ID" value="NZ_UGPP01000001.1"/>
</dbReference>
<evidence type="ECO:0000256" key="8">
    <source>
        <dbReference type="ARBA" id="ARBA00035241"/>
    </source>
</evidence>
<reference evidence="11 12" key="1">
    <citation type="submission" date="2018-06" db="EMBL/GenBank/DDBJ databases">
        <authorList>
            <consortium name="Pathogen Informatics"/>
            <person name="Doyle S."/>
        </authorList>
    </citation>
    <scope>NUCLEOTIDE SEQUENCE [LARGE SCALE GENOMIC DNA]</scope>
    <source>
        <strain evidence="11 12">NCTC10571</strain>
    </source>
</reference>
<comment type="function">
    <text evidence="9">Protein L1 is also a translational repressor protein, it controls the translation of the L11 operon by binding to its mRNA.</text>
</comment>
<dbReference type="InterPro" id="IPR023673">
    <property type="entry name" value="Ribosomal_uL1_CS"/>
</dbReference>
<dbReference type="GO" id="GO:0003735">
    <property type="term" value="F:structural constituent of ribosome"/>
    <property type="evidence" value="ECO:0007669"/>
    <property type="project" value="InterPro"/>
</dbReference>
<dbReference type="GO" id="GO:0006412">
    <property type="term" value="P:translation"/>
    <property type="evidence" value="ECO:0007669"/>
    <property type="project" value="UniProtKB-UniRule"/>
</dbReference>
<dbReference type="InterPro" id="IPR023674">
    <property type="entry name" value="Ribosomal_uL1-like"/>
</dbReference>
<evidence type="ECO:0000256" key="1">
    <source>
        <dbReference type="ARBA" id="ARBA00010531"/>
    </source>
</evidence>
<evidence type="ECO:0000256" key="5">
    <source>
        <dbReference type="ARBA" id="ARBA00022884"/>
    </source>
</evidence>